<dbReference type="SUPFAM" id="SSF47954">
    <property type="entry name" value="Cyclin-like"/>
    <property type="match status" value="2"/>
</dbReference>
<accession>A0ABR0B3F3</accession>
<evidence type="ECO:0000313" key="7">
    <source>
        <dbReference type="EMBL" id="KAK4036164.1"/>
    </source>
</evidence>
<feature type="compositionally biased region" description="Low complexity" evidence="4">
    <location>
        <begin position="62"/>
        <end position="72"/>
    </location>
</feature>
<dbReference type="EMBL" id="JAOYFB010000040">
    <property type="protein sequence ID" value="KAK4036164.1"/>
    <property type="molecule type" value="Genomic_DNA"/>
</dbReference>
<reference evidence="7 8" key="1">
    <citation type="journal article" date="2023" name="Nucleic Acids Res.">
        <title>The hologenome of Daphnia magna reveals possible DNA methylation and microbiome-mediated evolution of the host genome.</title>
        <authorList>
            <person name="Chaturvedi A."/>
            <person name="Li X."/>
            <person name="Dhandapani V."/>
            <person name="Marshall H."/>
            <person name="Kissane S."/>
            <person name="Cuenca-Cambronero M."/>
            <person name="Asole G."/>
            <person name="Calvet F."/>
            <person name="Ruiz-Romero M."/>
            <person name="Marangio P."/>
            <person name="Guigo R."/>
            <person name="Rago D."/>
            <person name="Mirbahai L."/>
            <person name="Eastwood N."/>
            <person name="Colbourne J.K."/>
            <person name="Zhou J."/>
            <person name="Mallon E."/>
            <person name="Orsini L."/>
        </authorList>
    </citation>
    <scope>NUCLEOTIDE SEQUENCE [LARGE SCALE GENOMIC DNA]</scope>
    <source>
        <strain evidence="7">LRV0_1</strain>
    </source>
</reference>
<gene>
    <name evidence="7" type="ORF">OUZ56_028231</name>
</gene>
<feature type="region of interest" description="Disordered" evidence="4">
    <location>
        <begin position="53"/>
        <end position="72"/>
    </location>
</feature>
<name>A0ABR0B3F3_9CRUS</name>
<dbReference type="Pfam" id="PF00134">
    <property type="entry name" value="Cyclin_N"/>
    <property type="match status" value="1"/>
</dbReference>
<feature type="coiled-coil region" evidence="3">
    <location>
        <begin position="462"/>
        <end position="493"/>
    </location>
</feature>
<evidence type="ECO:0000256" key="2">
    <source>
        <dbReference type="RuleBase" id="RU000383"/>
    </source>
</evidence>
<dbReference type="Gene3D" id="1.10.472.10">
    <property type="entry name" value="Cyclin-like"/>
    <property type="match status" value="2"/>
</dbReference>
<evidence type="ECO:0000256" key="3">
    <source>
        <dbReference type="SAM" id="Coils"/>
    </source>
</evidence>
<proteinExistence type="inferred from homology"/>
<dbReference type="Proteomes" id="UP001234178">
    <property type="component" value="Unassembled WGS sequence"/>
</dbReference>
<dbReference type="Pfam" id="PF02984">
    <property type="entry name" value="Cyclin_C"/>
    <property type="match status" value="1"/>
</dbReference>
<evidence type="ECO:0008006" key="9">
    <source>
        <dbReference type="Google" id="ProtNLM"/>
    </source>
</evidence>
<feature type="domain" description="Cyclin-like" evidence="5">
    <location>
        <begin position="157"/>
        <end position="240"/>
    </location>
</feature>
<feature type="domain" description="Cyclin C-terminal" evidence="6">
    <location>
        <begin position="249"/>
        <end position="375"/>
    </location>
</feature>
<dbReference type="InterPro" id="IPR039361">
    <property type="entry name" value="Cyclin"/>
</dbReference>
<dbReference type="InterPro" id="IPR013763">
    <property type="entry name" value="Cyclin-like_dom"/>
</dbReference>
<keyword evidence="3" id="KW-0175">Coiled coil</keyword>
<dbReference type="SMART" id="SM01332">
    <property type="entry name" value="Cyclin_C"/>
    <property type="match status" value="1"/>
</dbReference>
<dbReference type="InterPro" id="IPR004367">
    <property type="entry name" value="Cyclin_C-dom"/>
</dbReference>
<feature type="compositionally biased region" description="Polar residues" evidence="4">
    <location>
        <begin position="616"/>
        <end position="638"/>
    </location>
</feature>
<protein>
    <recommendedName>
        <fullName evidence="9">Cyclin N-terminal domain-containing protein</fullName>
    </recommendedName>
</protein>
<sequence>MSNRVPLKEIPDTLRRSHRLNGVSKLNTTTSSISTQSKAPLTQKNVKVISSKKPCQRRRKVTTSASSSNSATCKKPVVRRTKSDCVVIDIDDPVPTSGLVPSLVGVKPEDVWLCQPSVAHDMFLYAKTLENRHCFSPNYLSVCGSRVTTEMRATLVNWIVEIHGHLKLEPETLHTAVRLLDATLQHFKVGVNRLQLCGLAVFWLATKLESRALNAQDLLYLMCYKGDVSILVRMEQTVLKMLNFQLQVADPIFFLNRLMLYDENGQSEEFYNTCTYCMDAILHDITTVEIPASELANAALLAGRMIDGHMGWPYPIGYATEHWPSPKKLEPLAKKMIRAILEAGEGKSIYTGAYKKYASRKRFYGLSESQKFSSDNIDLQKIMSDSAGMNEHDLFEGGESKSSSQESGLCSTMMAIDESMGSLEEISDNLHQHLNTHLDHTSLLQYELDTLRAQLVEKNRLISTQQVTIKQLQDALKANQKELEDLKKTSEMEITCKNETIDLLQTDLIDCQQQYANCIQQIMNQNRVLSEIRDDDAVLVEKIAHLEKKLRKTGKTTETQTDIPPSCGDKNDRQTYCSFKSSPPPFSPPPPFHYHNRAVNAQPSFGSFHSDAANGQADSCSPQFTHHNSAQGKSTLAQQGRYAESKSDSQQFPWSQHTHWLNSGTHQFQDLLSEVRQIQKLLQSTGERSGRDTAKAPLGNANSIRTDDLTGFWDTIAEERQQRLQLDHSLRQMELDVLEVKTQVQSCKARFQNYQPSASPHWNCCPPKFCCSPTHEMVKHCSCVDEIPVPHSKLRSSTSLFTLLVICGCVLLPQVPTIADKLIIGGATWMLS</sequence>
<dbReference type="InterPro" id="IPR036915">
    <property type="entry name" value="Cyclin-like_sf"/>
</dbReference>
<keyword evidence="8" id="KW-1185">Reference proteome</keyword>
<dbReference type="InterPro" id="IPR006671">
    <property type="entry name" value="Cyclin_N"/>
</dbReference>
<evidence type="ECO:0000259" key="6">
    <source>
        <dbReference type="SMART" id="SM01332"/>
    </source>
</evidence>
<dbReference type="PANTHER" id="PTHR10177">
    <property type="entry name" value="CYCLINS"/>
    <property type="match status" value="1"/>
</dbReference>
<evidence type="ECO:0000256" key="1">
    <source>
        <dbReference type="ARBA" id="ARBA00023127"/>
    </source>
</evidence>
<dbReference type="SMART" id="SM00385">
    <property type="entry name" value="CYCLIN"/>
    <property type="match status" value="1"/>
</dbReference>
<evidence type="ECO:0000259" key="5">
    <source>
        <dbReference type="SMART" id="SM00385"/>
    </source>
</evidence>
<evidence type="ECO:0000313" key="8">
    <source>
        <dbReference type="Proteomes" id="UP001234178"/>
    </source>
</evidence>
<feature type="region of interest" description="Disordered" evidence="4">
    <location>
        <begin position="612"/>
        <end position="651"/>
    </location>
</feature>
<comment type="caution">
    <text evidence="7">The sequence shown here is derived from an EMBL/GenBank/DDBJ whole genome shotgun (WGS) entry which is preliminary data.</text>
</comment>
<keyword evidence="1 2" id="KW-0195">Cyclin</keyword>
<organism evidence="7 8">
    <name type="scientific">Daphnia magna</name>
    <dbReference type="NCBI Taxonomy" id="35525"/>
    <lineage>
        <taxon>Eukaryota</taxon>
        <taxon>Metazoa</taxon>
        <taxon>Ecdysozoa</taxon>
        <taxon>Arthropoda</taxon>
        <taxon>Crustacea</taxon>
        <taxon>Branchiopoda</taxon>
        <taxon>Diplostraca</taxon>
        <taxon>Cladocera</taxon>
        <taxon>Anomopoda</taxon>
        <taxon>Daphniidae</taxon>
        <taxon>Daphnia</taxon>
    </lineage>
</organism>
<evidence type="ECO:0000256" key="4">
    <source>
        <dbReference type="SAM" id="MobiDB-lite"/>
    </source>
</evidence>
<comment type="similarity">
    <text evidence="2">Belongs to the cyclin family.</text>
</comment>